<evidence type="ECO:0000259" key="7">
    <source>
        <dbReference type="Pfam" id="PF04085"/>
    </source>
</evidence>
<dbReference type="PANTHER" id="PTHR34138:SF1">
    <property type="entry name" value="CELL SHAPE-DETERMINING PROTEIN MREC"/>
    <property type="match status" value="1"/>
</dbReference>
<feature type="coiled-coil region" evidence="6">
    <location>
        <begin position="82"/>
        <end position="109"/>
    </location>
</feature>
<organism evidence="8 9">
    <name type="scientific">Ligilactobacillus equi DPC 6820</name>
    <dbReference type="NCBI Taxonomy" id="1392007"/>
    <lineage>
        <taxon>Bacteria</taxon>
        <taxon>Bacillati</taxon>
        <taxon>Bacillota</taxon>
        <taxon>Bacilli</taxon>
        <taxon>Lactobacillales</taxon>
        <taxon>Lactobacillaceae</taxon>
        <taxon>Ligilactobacillus</taxon>
    </lineage>
</organism>
<evidence type="ECO:0000256" key="5">
    <source>
        <dbReference type="PIRNR" id="PIRNR038471"/>
    </source>
</evidence>
<dbReference type="Gene3D" id="2.40.10.350">
    <property type="entry name" value="Rod shape-determining protein MreC, domain 2"/>
    <property type="match status" value="1"/>
</dbReference>
<dbReference type="PIRSF" id="PIRSF038471">
    <property type="entry name" value="MreC"/>
    <property type="match status" value="1"/>
</dbReference>
<accession>V7I0F3</accession>
<evidence type="ECO:0000313" key="8">
    <source>
        <dbReference type="EMBL" id="ETA74918.1"/>
    </source>
</evidence>
<evidence type="ECO:0000256" key="2">
    <source>
        <dbReference type="ARBA" id="ARBA00013855"/>
    </source>
</evidence>
<evidence type="ECO:0000313" key="9">
    <source>
        <dbReference type="Proteomes" id="UP000018559"/>
    </source>
</evidence>
<evidence type="ECO:0000256" key="6">
    <source>
        <dbReference type="SAM" id="Coils"/>
    </source>
</evidence>
<evidence type="ECO:0000256" key="3">
    <source>
        <dbReference type="ARBA" id="ARBA00022960"/>
    </source>
</evidence>
<evidence type="ECO:0000256" key="1">
    <source>
        <dbReference type="ARBA" id="ARBA00009369"/>
    </source>
</evidence>
<dbReference type="GO" id="GO:0008360">
    <property type="term" value="P:regulation of cell shape"/>
    <property type="evidence" value="ECO:0007669"/>
    <property type="project" value="UniProtKB-KW"/>
</dbReference>
<evidence type="ECO:0000256" key="4">
    <source>
        <dbReference type="ARBA" id="ARBA00032089"/>
    </source>
</evidence>
<dbReference type="PANTHER" id="PTHR34138">
    <property type="entry name" value="CELL SHAPE-DETERMINING PROTEIN MREC"/>
    <property type="match status" value="1"/>
</dbReference>
<keyword evidence="9" id="KW-1185">Reference proteome</keyword>
<dbReference type="AlphaFoldDB" id="V7I0F3"/>
<comment type="similarity">
    <text evidence="1 5">Belongs to the MreC family.</text>
</comment>
<dbReference type="RefSeq" id="WP_023858966.1">
    <property type="nucleotide sequence ID" value="NZ_AWWH01000040.1"/>
</dbReference>
<dbReference type="InterPro" id="IPR042175">
    <property type="entry name" value="Cell/Rod_MreC_2"/>
</dbReference>
<sequence length="283" mass="30698">MQKSFFNRNLVVILVALIFSFLLIAFSIGMRNNSAAPSFIQSFGNDASAVVDRVVTWPIAKVKNVGTTLSSLTDTYQENKHLKGQLNTLAQTKAENQTLRQENKNLKKQVNLNRTLTDYGRISAYVITRSPSSWQNQIVISEGSNSGVTKNSAVMVDQGLIGRVVEVNKLSSKVELISTTNDSANRFAVQLTNSEGQVVNGLVTDYDKDKGQIVMGQVTRNVKIKKGTRVITSGLGGTTPKGLYVGKVVRVSQAGDSSNTKIYIQPAADLNNLSAVTVAKRAD</sequence>
<reference evidence="8 9" key="1">
    <citation type="journal article" date="2014" name="Genome Announc.">
        <title>The Genome of the Predominant Equine Lactobacillus Species, Lactobacillus equi, Is Reflective of Its Lifestyle Adaptations to an Herbivorous Host.</title>
        <authorList>
            <person name="O'Donnell M.M."/>
            <person name="Harris H.M."/>
            <person name="O'Toole P.W."/>
            <person name="Ross R.P."/>
        </authorList>
    </citation>
    <scope>NUCLEOTIDE SEQUENCE [LARGE SCALE GENOMIC DNA]</scope>
    <source>
        <strain evidence="8 9">DPC 6820</strain>
    </source>
</reference>
<comment type="caution">
    <text evidence="8">The sequence shown here is derived from an EMBL/GenBank/DDBJ whole genome shotgun (WGS) entry which is preliminary data.</text>
</comment>
<dbReference type="EMBL" id="AWWH01000040">
    <property type="protein sequence ID" value="ETA74918.1"/>
    <property type="molecule type" value="Genomic_DNA"/>
</dbReference>
<feature type="domain" description="Rod shape-determining protein MreC beta-barrel core" evidence="7">
    <location>
        <begin position="126"/>
        <end position="279"/>
    </location>
</feature>
<dbReference type="GO" id="GO:0005886">
    <property type="term" value="C:plasma membrane"/>
    <property type="evidence" value="ECO:0007669"/>
    <property type="project" value="TreeGrafter"/>
</dbReference>
<protein>
    <recommendedName>
        <fullName evidence="2 5">Cell shape-determining protein MreC</fullName>
    </recommendedName>
    <alternativeName>
        <fullName evidence="4 5">Cell shape protein MreC</fullName>
    </alternativeName>
</protein>
<comment type="function">
    <text evidence="5">Involved in formation and maintenance of cell shape.</text>
</comment>
<dbReference type="Proteomes" id="UP000018559">
    <property type="component" value="Unassembled WGS sequence"/>
</dbReference>
<dbReference type="NCBIfam" id="TIGR00219">
    <property type="entry name" value="mreC"/>
    <property type="match status" value="1"/>
</dbReference>
<dbReference type="Gene3D" id="2.40.10.340">
    <property type="entry name" value="Rod shape-determining protein MreC, domain 1"/>
    <property type="match status" value="1"/>
</dbReference>
<dbReference type="InterPro" id="IPR042177">
    <property type="entry name" value="Cell/Rod_1"/>
</dbReference>
<gene>
    <name evidence="8" type="ORF">LEQ_0315c</name>
</gene>
<dbReference type="InterPro" id="IPR055342">
    <property type="entry name" value="MreC_beta-barrel_core"/>
</dbReference>
<keyword evidence="6" id="KW-0175">Coiled coil</keyword>
<keyword evidence="3 5" id="KW-0133">Cell shape</keyword>
<dbReference type="Pfam" id="PF04085">
    <property type="entry name" value="MreC"/>
    <property type="match status" value="1"/>
</dbReference>
<name>V7I0F3_9LACO</name>
<dbReference type="InterPro" id="IPR007221">
    <property type="entry name" value="MreC"/>
</dbReference>
<proteinExistence type="inferred from homology"/>
<dbReference type="PATRIC" id="fig|1392007.3.peg.363"/>